<keyword evidence="1" id="KW-0813">Transport</keyword>
<sequence>MKKESRGKMPTAIRLVKLEKRFRTKYAVKEVNLTVNKGELFCFLGPNGSGKTTTIKMMTGLLEPTAGFVELVGMDIAKKPIEVKKKMAYVPDQPLIYPKLTGREYLEFIASVFEVEDELFEQRMNHYTELFSLKGRLDEYAGDYSHGMKQKLSLCAALIHKPEILFLDEPTVGLDPKSAKILKSLLRQLCDDGMTVFMSTHILEIAEQMCDRVGIIKDGQLITVASMDELKKERGNDSTLEDIFLDLTGDAESQLLVSSMKEEEV</sequence>
<dbReference type="Pfam" id="PF00005">
    <property type="entry name" value="ABC_tran"/>
    <property type="match status" value="1"/>
</dbReference>
<dbReference type="EMBL" id="JX399224">
    <property type="protein sequence ID" value="AFV25647.1"/>
    <property type="molecule type" value="Genomic_DNA"/>
</dbReference>
<dbReference type="InterPro" id="IPR027417">
    <property type="entry name" value="P-loop_NTPase"/>
</dbReference>
<dbReference type="PROSITE" id="PS50893">
    <property type="entry name" value="ABC_TRANSPORTER_2"/>
    <property type="match status" value="1"/>
</dbReference>
<evidence type="ECO:0000313" key="5">
    <source>
        <dbReference type="EMBL" id="AFV25647.1"/>
    </source>
</evidence>
<keyword evidence="2" id="KW-0547">Nucleotide-binding</keyword>
<dbReference type="InterPro" id="IPR003439">
    <property type="entry name" value="ABC_transporter-like_ATP-bd"/>
</dbReference>
<dbReference type="SMART" id="SM00382">
    <property type="entry name" value="AAA"/>
    <property type="match status" value="1"/>
</dbReference>
<dbReference type="Gene3D" id="3.40.50.300">
    <property type="entry name" value="P-loop containing nucleotide triphosphate hydrolases"/>
    <property type="match status" value="1"/>
</dbReference>
<name>K4MVE7_ALKAL</name>
<dbReference type="AlphaFoldDB" id="K4MVE7"/>
<evidence type="ECO:0000256" key="3">
    <source>
        <dbReference type="ARBA" id="ARBA00022840"/>
    </source>
</evidence>
<dbReference type="PROSITE" id="PS00211">
    <property type="entry name" value="ABC_TRANSPORTER_1"/>
    <property type="match status" value="1"/>
</dbReference>
<dbReference type="InterPro" id="IPR051782">
    <property type="entry name" value="ABC_Transporter_VariousFunc"/>
</dbReference>
<dbReference type="SUPFAM" id="SSF52540">
    <property type="entry name" value="P-loop containing nucleoside triphosphate hydrolases"/>
    <property type="match status" value="1"/>
</dbReference>
<organism evidence="5">
    <name type="scientific">Alkalihalobacillus alcalophilus ATCC 27647 = CGMCC 1.3604</name>
    <dbReference type="NCBI Taxonomy" id="1218173"/>
    <lineage>
        <taxon>Bacteria</taxon>
        <taxon>Bacillati</taxon>
        <taxon>Bacillota</taxon>
        <taxon>Bacilli</taxon>
        <taxon>Bacillales</taxon>
        <taxon>Bacillaceae</taxon>
        <taxon>Alkalihalobacillus</taxon>
    </lineage>
</organism>
<keyword evidence="3" id="KW-0067">ATP-binding</keyword>
<evidence type="ECO:0000256" key="2">
    <source>
        <dbReference type="ARBA" id="ARBA00022741"/>
    </source>
</evidence>
<gene>
    <name evidence="5" type="ORF">BalcAV0386</name>
</gene>
<dbReference type="OrthoDB" id="9804819at2"/>
<protein>
    <submittedName>
        <fullName evidence="5">Multidrug transporter</fullName>
    </submittedName>
</protein>
<proteinExistence type="predicted"/>
<reference evidence="5" key="1">
    <citation type="submission" date="2012-07" db="EMBL/GenBank/DDBJ databases">
        <title>A Draft Genome for Bacillus alcalophilus strain ATCC 27647.</title>
        <authorList>
            <person name="Attie O."/>
            <person name="Jayaprakash A."/>
            <person name="Sachidanandam R."/>
            <person name="Shah H."/>
            <person name="Paulsen I."/>
            <person name="Morino M."/>
            <person name="Ito M."/>
            <person name="Krulwich T."/>
        </authorList>
    </citation>
    <scope>NUCLEOTIDE SEQUENCE</scope>
    <source>
        <strain evidence="5">ATCC 27647</strain>
    </source>
</reference>
<dbReference type="GO" id="GO:0005524">
    <property type="term" value="F:ATP binding"/>
    <property type="evidence" value="ECO:0007669"/>
    <property type="project" value="UniProtKB-KW"/>
</dbReference>
<dbReference type="CDD" id="cd03230">
    <property type="entry name" value="ABC_DR_subfamily_A"/>
    <property type="match status" value="1"/>
</dbReference>
<evidence type="ECO:0000259" key="4">
    <source>
        <dbReference type="PROSITE" id="PS50893"/>
    </source>
</evidence>
<dbReference type="InterPro" id="IPR017871">
    <property type="entry name" value="ABC_transporter-like_CS"/>
</dbReference>
<dbReference type="InterPro" id="IPR003593">
    <property type="entry name" value="AAA+_ATPase"/>
</dbReference>
<dbReference type="PANTHER" id="PTHR42939">
    <property type="entry name" value="ABC TRANSPORTER ATP-BINDING PROTEIN ALBC-RELATED"/>
    <property type="match status" value="1"/>
</dbReference>
<dbReference type="GO" id="GO:0016887">
    <property type="term" value="F:ATP hydrolysis activity"/>
    <property type="evidence" value="ECO:0007669"/>
    <property type="project" value="InterPro"/>
</dbReference>
<dbReference type="PANTHER" id="PTHR42939:SF1">
    <property type="entry name" value="ABC TRANSPORTER ATP-BINDING PROTEIN ALBC-RELATED"/>
    <property type="match status" value="1"/>
</dbReference>
<accession>K4MVE7</accession>
<feature type="domain" description="ABC transporter" evidence="4">
    <location>
        <begin position="13"/>
        <end position="243"/>
    </location>
</feature>
<evidence type="ECO:0000256" key="1">
    <source>
        <dbReference type="ARBA" id="ARBA00022448"/>
    </source>
</evidence>